<dbReference type="EMBL" id="MH976515">
    <property type="protein sequence ID" value="AYR03155.1"/>
    <property type="molecule type" value="Genomic_DNA"/>
</dbReference>
<evidence type="ECO:0000313" key="3">
    <source>
        <dbReference type="Proteomes" id="UP000280547"/>
    </source>
</evidence>
<feature type="region of interest" description="Disordered" evidence="1">
    <location>
        <begin position="73"/>
        <end position="95"/>
    </location>
</feature>
<proteinExistence type="predicted"/>
<accession>A0A3G3M9S5</accession>
<sequence length="95" mass="11035">MRHVGDPEPGPKIEYGVRFYEGEPDQDRGQWVRVLPFEDDAQREAWFNEVAAKVEKWNREKPGHRMPEMVSRTITPWEVEPPANLPHAGGDTIRN</sequence>
<protein>
    <submittedName>
        <fullName evidence="2">Uncharacterized protein</fullName>
    </submittedName>
</protein>
<reference evidence="2 3" key="1">
    <citation type="submission" date="2018-09" db="EMBL/GenBank/DDBJ databases">
        <authorList>
            <person name="Amanuel B.M."/>
            <person name="Anspach C.J."/>
            <person name="Chiquito R.J."/>
            <person name="Gales J.M."/>
            <person name="Hall T."/>
            <person name="Hotaki K."/>
            <person name="Lozano B."/>
            <person name="Mugisha B."/>
            <person name="Fogarty M.P."/>
            <person name="Leadon S.A."/>
            <person name="Molloy S.D."/>
            <person name="Garlena R.A."/>
            <person name="Russell D.A."/>
            <person name="Pope W.H."/>
            <person name="Jacobs-Sera D."/>
            <person name="Hatfull G.F."/>
        </authorList>
    </citation>
    <scope>NUCLEOTIDE SEQUENCE [LARGE SCALE GENOMIC DNA]</scope>
</reference>
<name>A0A3G3M9S5_9CAUD</name>
<evidence type="ECO:0000313" key="2">
    <source>
        <dbReference type="EMBL" id="AYR03155.1"/>
    </source>
</evidence>
<organism evidence="2 3">
    <name type="scientific">Gordonia phage Octobien14</name>
    <dbReference type="NCBI Taxonomy" id="2483673"/>
    <lineage>
        <taxon>Viruses</taxon>
        <taxon>Duplodnaviria</taxon>
        <taxon>Heunggongvirae</taxon>
        <taxon>Uroviricota</taxon>
        <taxon>Caudoviricetes</taxon>
        <taxon>Deeyouvirinae</taxon>
        <taxon>Octobienvirus</taxon>
        <taxon>Octobienvirus octobien14</taxon>
    </lineage>
</organism>
<evidence type="ECO:0000256" key="1">
    <source>
        <dbReference type="SAM" id="MobiDB-lite"/>
    </source>
</evidence>
<dbReference type="Proteomes" id="UP000280547">
    <property type="component" value="Segment"/>
</dbReference>
<dbReference type="RefSeq" id="YP_010246252.1">
    <property type="nucleotide sequence ID" value="NC_060134.1"/>
</dbReference>
<gene>
    <name evidence="2" type="primary">7</name>
    <name evidence="2" type="ORF">SEA_OCTOBIEN14_7</name>
</gene>
<dbReference type="KEGG" id="vg:70080796"/>
<dbReference type="GeneID" id="70080796"/>
<keyword evidence="3" id="KW-1185">Reference proteome</keyword>